<feature type="transmembrane region" description="Helical" evidence="1">
    <location>
        <begin position="12"/>
        <end position="33"/>
    </location>
</feature>
<keyword evidence="1" id="KW-0472">Membrane</keyword>
<comment type="caution">
    <text evidence="2">The sequence shown here is derived from an EMBL/GenBank/DDBJ whole genome shotgun (WGS) entry which is preliminary data.</text>
</comment>
<gene>
    <name evidence="2" type="ORF">AAIG11_11515</name>
</gene>
<evidence type="ECO:0000313" key="2">
    <source>
        <dbReference type="EMBL" id="MEN1761108.1"/>
    </source>
</evidence>
<evidence type="ECO:0000256" key="1">
    <source>
        <dbReference type="SAM" id="Phobius"/>
    </source>
</evidence>
<evidence type="ECO:0000313" key="3">
    <source>
        <dbReference type="Proteomes" id="UP001407405"/>
    </source>
</evidence>
<dbReference type="EMBL" id="JBCITM010000011">
    <property type="protein sequence ID" value="MEN1761108.1"/>
    <property type="molecule type" value="Genomic_DNA"/>
</dbReference>
<proteinExistence type="predicted"/>
<sequence>SFSYVNVHREKLSYGQFINEVILVTLVIAFLTAKSCISLLPKTGLPAPSVSSEVLKGRPLRVS</sequence>
<keyword evidence="1" id="KW-0812">Transmembrane</keyword>
<reference evidence="2 3" key="1">
    <citation type="submission" date="2024-04" db="EMBL/GenBank/DDBJ databases">
        <title>Genome sequencing and metabolic network reconstruction of aminoacids and betaine degradation by Anoxynatronum sibiricum.</title>
        <authorList>
            <person name="Detkova E.N."/>
            <person name="Boltjanskaja Y.V."/>
            <person name="Mardanov A.V."/>
            <person name="Kevbrin V."/>
        </authorList>
    </citation>
    <scope>NUCLEOTIDE SEQUENCE [LARGE SCALE GENOMIC DNA]</scope>
    <source>
        <strain evidence="2 3">Z-7981</strain>
    </source>
</reference>
<keyword evidence="3" id="KW-1185">Reference proteome</keyword>
<dbReference type="Proteomes" id="UP001407405">
    <property type="component" value="Unassembled WGS sequence"/>
</dbReference>
<feature type="non-terminal residue" evidence="2">
    <location>
        <position position="1"/>
    </location>
</feature>
<accession>A0ABU9VVT3</accession>
<name>A0ABU9VVT3_9CLOT</name>
<organism evidence="2 3">
    <name type="scientific">Anoxynatronum sibiricum</name>
    <dbReference type="NCBI Taxonomy" id="210623"/>
    <lineage>
        <taxon>Bacteria</taxon>
        <taxon>Bacillati</taxon>
        <taxon>Bacillota</taxon>
        <taxon>Clostridia</taxon>
        <taxon>Eubacteriales</taxon>
        <taxon>Clostridiaceae</taxon>
        <taxon>Anoxynatronum</taxon>
    </lineage>
</organism>
<keyword evidence="1" id="KW-1133">Transmembrane helix</keyword>
<protein>
    <submittedName>
        <fullName evidence="2">Uncharacterized protein</fullName>
    </submittedName>
</protein>